<reference evidence="2" key="1">
    <citation type="journal article" date="2019" name="Nat. Commun.">
        <title>Genome-wide association mapping of date palm fruit traits.</title>
        <authorList>
            <person name="Hazzouri K.M."/>
            <person name="Gros-Balthazard M."/>
            <person name="Flowers J.M."/>
            <person name="Copetti D."/>
            <person name="Lemansour A."/>
            <person name="Lebrun M."/>
            <person name="Masmoudi K."/>
            <person name="Ferrand S."/>
            <person name="Dhar M.I."/>
            <person name="Fresquez Z.A."/>
            <person name="Rosas U."/>
            <person name="Zhang J."/>
            <person name="Talag J."/>
            <person name="Lee S."/>
            <person name="Kudrna D."/>
            <person name="Powell R.F."/>
            <person name="Leitch I.J."/>
            <person name="Krueger R.R."/>
            <person name="Wing R.A."/>
            <person name="Amiri K.M.A."/>
            <person name="Purugganan M.D."/>
        </authorList>
    </citation>
    <scope>NUCLEOTIDE SEQUENCE [LARGE SCALE GENOMIC DNA]</scope>
    <source>
        <strain evidence="2">cv. Khalas</strain>
    </source>
</reference>
<gene>
    <name evidence="3" type="primary">LOC103708786</name>
</gene>
<protein>
    <submittedName>
        <fullName evidence="3">Uncharacterized protein LOC103708786 isoform X2</fullName>
    </submittedName>
</protein>
<name>A0A8B8J5L9_PHODC</name>
<organism evidence="2 3">
    <name type="scientific">Phoenix dactylifera</name>
    <name type="common">Date palm</name>
    <dbReference type="NCBI Taxonomy" id="42345"/>
    <lineage>
        <taxon>Eukaryota</taxon>
        <taxon>Viridiplantae</taxon>
        <taxon>Streptophyta</taxon>
        <taxon>Embryophyta</taxon>
        <taxon>Tracheophyta</taxon>
        <taxon>Spermatophyta</taxon>
        <taxon>Magnoliopsida</taxon>
        <taxon>Liliopsida</taxon>
        <taxon>Arecaceae</taxon>
        <taxon>Coryphoideae</taxon>
        <taxon>Phoeniceae</taxon>
        <taxon>Phoenix</taxon>
    </lineage>
</organism>
<keyword evidence="2" id="KW-1185">Reference proteome</keyword>
<accession>A0A8B8J5L9</accession>
<keyword evidence="1" id="KW-0472">Membrane</keyword>
<keyword evidence="1" id="KW-0812">Transmembrane</keyword>
<reference evidence="3" key="2">
    <citation type="submission" date="2025-08" db="UniProtKB">
        <authorList>
            <consortium name="RefSeq"/>
        </authorList>
    </citation>
    <scope>IDENTIFICATION</scope>
    <source>
        <tissue evidence="3">Young leaves</tissue>
    </source>
</reference>
<dbReference type="GeneID" id="103708786"/>
<dbReference type="PANTHER" id="PTHR34189:SF13">
    <property type="entry name" value="TRANSMEMBRANE PROTEIN"/>
    <property type="match status" value="1"/>
</dbReference>
<sequence length="183" mass="20366">MTQLKSAPLADFSMLGPRTGPIQVFTESPVESSHLMSNVLIPELLSLVHQRRGFLLYCQLHRLFQPGQDLPSTSASPLDGGCFFPKSVPQQHKVQVHAKPVTSHPLLRMHRSRSAKRVPTTASRKSLVEMDELPTLDPQSHIAKKEALRARLAKNAVHIIPVVLVLCAVVLWFFSKPPTESRT</sequence>
<dbReference type="AlphaFoldDB" id="A0A8B8J5L9"/>
<proteinExistence type="predicted"/>
<dbReference type="RefSeq" id="XP_026661098.2">
    <property type="nucleotide sequence ID" value="XM_026805297.2"/>
</dbReference>
<dbReference type="Proteomes" id="UP000228380">
    <property type="component" value="Chromosome 8"/>
</dbReference>
<dbReference type="PANTHER" id="PTHR34189">
    <property type="entry name" value="TRANSMEMBRANE PROTEIN"/>
    <property type="match status" value="1"/>
</dbReference>
<evidence type="ECO:0000256" key="1">
    <source>
        <dbReference type="SAM" id="Phobius"/>
    </source>
</evidence>
<evidence type="ECO:0000313" key="2">
    <source>
        <dbReference type="Proteomes" id="UP000228380"/>
    </source>
</evidence>
<feature type="transmembrane region" description="Helical" evidence="1">
    <location>
        <begin position="155"/>
        <end position="174"/>
    </location>
</feature>
<evidence type="ECO:0000313" key="3">
    <source>
        <dbReference type="RefSeq" id="XP_026661098.2"/>
    </source>
</evidence>
<keyword evidence="1" id="KW-1133">Transmembrane helix</keyword>